<keyword evidence="1" id="KW-0378">Hydrolase</keyword>
<protein>
    <submittedName>
        <fullName evidence="1">HpaII family restriction endonuclease</fullName>
    </submittedName>
</protein>
<dbReference type="InterPro" id="IPR019062">
    <property type="entry name" value="Restrct_endonuc_II_HpaII"/>
</dbReference>
<keyword evidence="1" id="KW-0255">Endonuclease</keyword>
<comment type="caution">
    <text evidence="1">The sequence shown here is derived from an EMBL/GenBank/DDBJ whole genome shotgun (WGS) entry which is preliminary data.</text>
</comment>
<proteinExistence type="predicted"/>
<gene>
    <name evidence="1" type="ORF">EWM62_14450</name>
</gene>
<keyword evidence="1" id="KW-0540">Nuclease</keyword>
<evidence type="ECO:0000313" key="2">
    <source>
        <dbReference type="Proteomes" id="UP000293331"/>
    </source>
</evidence>
<reference evidence="1 2" key="1">
    <citation type="submission" date="2019-02" db="EMBL/GenBank/DDBJ databases">
        <title>Bacterial novel species Mucilaginibacter sp. 17JY9-4 isolated from soil.</title>
        <authorList>
            <person name="Jung H.-Y."/>
        </authorList>
    </citation>
    <scope>NUCLEOTIDE SEQUENCE [LARGE SCALE GENOMIC DNA]</scope>
    <source>
        <strain evidence="1 2">17JY9-4</strain>
    </source>
</reference>
<keyword evidence="2" id="KW-1185">Reference proteome</keyword>
<evidence type="ECO:0000313" key="1">
    <source>
        <dbReference type="EMBL" id="RYU89516.1"/>
    </source>
</evidence>
<dbReference type="Pfam" id="PF09561">
    <property type="entry name" value="RE_HpaII"/>
    <property type="match status" value="1"/>
</dbReference>
<dbReference type="RefSeq" id="WP_129877375.1">
    <property type="nucleotide sequence ID" value="NZ_SEWG01000005.1"/>
</dbReference>
<sequence>MLTGNKGEWSEIYAFFKILAEGKLYPGDANLNKIAGFFYPVISVLKNELSKEKTFSLSGTDIIISDGKSPLIRIPVTQFASHALSLLANIKSSSSSFSVASTETFLKSLGLYTLKANSSTKADIVIQIHDSRTNFQPILGFSIKSKLGSPSTLLNASTATNLNFKIKGISLSTSEVNVINSINTSSKIRDRVQTIYKKGASLEFVDTDNKTFYNNLVLIDSLLPIIVSEALIAYYKDHIVTLSALCTYLTNTNPVGFDQSLKHKFYEHKLKRFLSEVALGMMPNTTWTGEYDGTEGYIVIKEDGEVVCYHIINRNLFEDYLLANTRIDTPSSARHGYGLIYNTNGDNFLKLNFQIRFI</sequence>
<dbReference type="OrthoDB" id="1551452at2"/>
<dbReference type="AlphaFoldDB" id="A0A4Q5LN09"/>
<accession>A0A4Q5LN09</accession>
<dbReference type="EMBL" id="SEWG01000005">
    <property type="protein sequence ID" value="RYU89516.1"/>
    <property type="molecule type" value="Genomic_DNA"/>
</dbReference>
<dbReference type="GO" id="GO:0004519">
    <property type="term" value="F:endonuclease activity"/>
    <property type="evidence" value="ECO:0007669"/>
    <property type="project" value="UniProtKB-KW"/>
</dbReference>
<dbReference type="Proteomes" id="UP000293331">
    <property type="component" value="Unassembled WGS sequence"/>
</dbReference>
<name>A0A4Q5LN09_9SPHI</name>
<organism evidence="1 2">
    <name type="scientific">Mucilaginibacter terrigena</name>
    <dbReference type="NCBI Taxonomy" id="2492395"/>
    <lineage>
        <taxon>Bacteria</taxon>
        <taxon>Pseudomonadati</taxon>
        <taxon>Bacteroidota</taxon>
        <taxon>Sphingobacteriia</taxon>
        <taxon>Sphingobacteriales</taxon>
        <taxon>Sphingobacteriaceae</taxon>
        <taxon>Mucilaginibacter</taxon>
    </lineage>
</organism>